<gene>
    <name evidence="8" type="ORF">PTI45_00130</name>
</gene>
<reference evidence="8 9" key="1">
    <citation type="submission" date="2016-08" db="EMBL/GenBank/DDBJ databases">
        <title>Genome sequencing of Paenibacillus sp. TI45-13ar, isolated from Korean traditional nuruk.</title>
        <authorList>
            <person name="Kim S.-J."/>
        </authorList>
    </citation>
    <scope>NUCLEOTIDE SEQUENCE [LARGE SCALE GENOMIC DNA]</scope>
    <source>
        <strain evidence="8 9">TI45-13ar</strain>
    </source>
</reference>
<feature type="domain" description="NEAT" evidence="7">
    <location>
        <begin position="36"/>
        <end position="157"/>
    </location>
</feature>
<dbReference type="NCBIfam" id="TIGR03656">
    <property type="entry name" value="IsdC"/>
    <property type="match status" value="1"/>
</dbReference>
<evidence type="ECO:0000256" key="2">
    <source>
        <dbReference type="ARBA" id="ARBA00022512"/>
    </source>
</evidence>
<dbReference type="SMART" id="SM00725">
    <property type="entry name" value="NEAT"/>
    <property type="match status" value="1"/>
</dbReference>
<sequence length="159" mass="18113">MYKRYSVLVLSILMVSLFMIGMKPVSITQAASSSGLANGTYTLKYDVLKAENNSVSMANDYFEKPAKLYVKNGKMTMQVQLNHSEWTTQFKVKYKGKIMDTKVIQSNSKKDTRIVQFPIADIKNPIVSKIHVTVSSYKYDHDYTIRLALDQKSLKAIKK</sequence>
<dbReference type="Pfam" id="PF05031">
    <property type="entry name" value="NEAT"/>
    <property type="match status" value="1"/>
</dbReference>
<evidence type="ECO:0000313" key="9">
    <source>
        <dbReference type="Proteomes" id="UP000094578"/>
    </source>
</evidence>
<dbReference type="PANTHER" id="PTHR37824:SF1">
    <property type="entry name" value="IRON-REGULATED SURFACE DETERMINANT PROTEIN C"/>
    <property type="match status" value="1"/>
</dbReference>
<evidence type="ECO:0000313" key="8">
    <source>
        <dbReference type="EMBL" id="ODP30409.1"/>
    </source>
</evidence>
<protein>
    <submittedName>
        <fullName evidence="8">Iron-regulated surface determinant protein C</fullName>
    </submittedName>
</protein>
<keyword evidence="9" id="KW-1185">Reference proteome</keyword>
<organism evidence="8 9">
    <name type="scientific">Paenibacillus nuruki</name>
    <dbReference type="NCBI Taxonomy" id="1886670"/>
    <lineage>
        <taxon>Bacteria</taxon>
        <taxon>Bacillati</taxon>
        <taxon>Bacillota</taxon>
        <taxon>Bacilli</taxon>
        <taxon>Bacillales</taxon>
        <taxon>Paenibacillaceae</taxon>
        <taxon>Paenibacillus</taxon>
    </lineage>
</organism>
<dbReference type="PANTHER" id="PTHR37824">
    <property type="entry name" value="IRON-REGULATED SURFACE DETERMINANT PROTEIN C"/>
    <property type="match status" value="1"/>
</dbReference>
<proteinExistence type="predicted"/>
<comment type="caution">
    <text evidence="8">The sequence shown here is derived from an EMBL/GenBank/DDBJ whole genome shotgun (WGS) entry which is preliminary data.</text>
</comment>
<dbReference type="GO" id="GO:0015886">
    <property type="term" value="P:heme transport"/>
    <property type="evidence" value="ECO:0007669"/>
    <property type="project" value="InterPro"/>
</dbReference>
<dbReference type="PATRIC" id="fig|1886670.3.peg.131"/>
<dbReference type="Proteomes" id="UP000094578">
    <property type="component" value="Unassembled WGS sequence"/>
</dbReference>
<keyword evidence="5" id="KW-0408">Iron</keyword>
<dbReference type="Gene3D" id="2.60.40.1850">
    <property type="match status" value="1"/>
</dbReference>
<dbReference type="EMBL" id="MDER01000002">
    <property type="protein sequence ID" value="ODP30409.1"/>
    <property type="molecule type" value="Genomic_DNA"/>
</dbReference>
<dbReference type="CDD" id="cd06920">
    <property type="entry name" value="NEAT"/>
    <property type="match status" value="1"/>
</dbReference>
<dbReference type="GO" id="GO:0009274">
    <property type="term" value="C:peptidoglycan-based cell wall"/>
    <property type="evidence" value="ECO:0007669"/>
    <property type="project" value="InterPro"/>
</dbReference>
<keyword evidence="3" id="KW-0964">Secreted</keyword>
<evidence type="ECO:0000256" key="3">
    <source>
        <dbReference type="ARBA" id="ARBA00022525"/>
    </source>
</evidence>
<dbReference type="InterPro" id="IPR019909">
    <property type="entry name" value="Haem_uptake_protein_IsdC"/>
</dbReference>
<comment type="subcellular location">
    <subcellularLocation>
        <location evidence="1">Secreted</location>
        <location evidence="1">Cell wall</location>
        <topology evidence="1">Peptidoglycan-anchor</topology>
    </subcellularLocation>
</comment>
<dbReference type="SUPFAM" id="SSF158911">
    <property type="entry name" value="NEAT domain-like"/>
    <property type="match status" value="1"/>
</dbReference>
<evidence type="ECO:0000256" key="6">
    <source>
        <dbReference type="ARBA" id="ARBA00023088"/>
    </source>
</evidence>
<dbReference type="InterPro" id="IPR006635">
    <property type="entry name" value="NEAT_dom"/>
</dbReference>
<evidence type="ECO:0000259" key="7">
    <source>
        <dbReference type="PROSITE" id="PS50978"/>
    </source>
</evidence>
<accession>A0A1E3L9E0</accession>
<dbReference type="STRING" id="1886670.PTI45_00130"/>
<dbReference type="GO" id="GO:0030492">
    <property type="term" value="F:hemoglobin binding"/>
    <property type="evidence" value="ECO:0007669"/>
    <property type="project" value="InterPro"/>
</dbReference>
<dbReference type="AlphaFoldDB" id="A0A1E3L9E0"/>
<keyword evidence="2" id="KW-0134">Cell wall</keyword>
<dbReference type="RefSeq" id="WP_069325617.1">
    <property type="nucleotide sequence ID" value="NZ_MDER01000002.1"/>
</dbReference>
<keyword evidence="4" id="KW-0732">Signal</keyword>
<dbReference type="InterPro" id="IPR050436">
    <property type="entry name" value="IsdA"/>
</dbReference>
<evidence type="ECO:0000256" key="4">
    <source>
        <dbReference type="ARBA" id="ARBA00022729"/>
    </source>
</evidence>
<evidence type="ECO:0000256" key="1">
    <source>
        <dbReference type="ARBA" id="ARBA00004168"/>
    </source>
</evidence>
<dbReference type="PROSITE" id="PS50978">
    <property type="entry name" value="NEAT"/>
    <property type="match status" value="1"/>
</dbReference>
<dbReference type="InterPro" id="IPR037250">
    <property type="entry name" value="NEAT_dom_sf"/>
</dbReference>
<keyword evidence="6" id="KW-0572">Peptidoglycan-anchor</keyword>
<evidence type="ECO:0000256" key="5">
    <source>
        <dbReference type="ARBA" id="ARBA00023004"/>
    </source>
</evidence>
<name>A0A1E3L9E0_9BACL</name>